<feature type="compositionally biased region" description="Polar residues" evidence="1">
    <location>
        <begin position="292"/>
        <end position="306"/>
    </location>
</feature>
<proteinExistence type="predicted"/>
<evidence type="ECO:0000313" key="2">
    <source>
        <dbReference type="EMBL" id="KAF2768901.1"/>
    </source>
</evidence>
<feature type="compositionally biased region" description="Pro residues" evidence="1">
    <location>
        <begin position="160"/>
        <end position="170"/>
    </location>
</feature>
<feature type="region of interest" description="Disordered" evidence="1">
    <location>
        <begin position="1"/>
        <end position="315"/>
    </location>
</feature>
<sequence length="692" mass="74731">MFAPTPLSKTDIEKLRAAKLAREGKKENPRDGSPSPDARRTASNSSIQRVDTQSPRSSVKSGFSIFSRNSKQRFSKPISTPVPDIPKSPEQAQKERKISFSECTRTITPIAAPAVPNVASGPVSFAEQPRRAPEPPKKPQSAEDVLSTTPQRTRGSSFPQSPPTSSPPAIPDKSPRRPSVGTRRVQHSKTEPVIATLGQLSTKDGVANDGGQRPPRPSRAPTAPLASAGKGAVSNARPRRSMVDPNKRLSGVRGGSVEKGHSRQSSGTASIRSTLDELDDLPGKLPRRATDGKNSPTKTAPTSSPADMQLPWKRKKKGETMSMLLESGFFEKDMLADEEASVEYDVRVKVPPPLFSLPANPGSAAGTPTEVYQNKRASMNARKRVSSRPKRSPLCQISTTNHKTNAKVVGHGSSPSDLHAIPELSRGSDKSLPASEVSTPTLQSTQIHVRDGSIVTVTPPELTAYQRHVYLQGPIRLSKPVIAPRKNSVASLEAFQEAIDKVYQDALVIPRRRSDDAVVDDVCDWFESFGFDPVGYDGDIIMADLTFDEIDEVEETDQGVVSPTEIVTPVEARLAKEVVSRPVPQPVPTEEALRAKGKKVHMSQESGESKESRRESMTLADEASILSVTSPRPESFGPDTLMAIAPAVPDTETGPQQNNASSFDWDDNVAEMESGASWTAPAVVGKLRRFLS</sequence>
<evidence type="ECO:0000256" key="1">
    <source>
        <dbReference type="SAM" id="MobiDB-lite"/>
    </source>
</evidence>
<dbReference type="AlphaFoldDB" id="A0A6G1L7I8"/>
<accession>A0A6G1L7I8</accession>
<feature type="compositionally biased region" description="Polar residues" evidence="1">
    <location>
        <begin position="146"/>
        <end position="155"/>
    </location>
</feature>
<dbReference type="EMBL" id="ML995839">
    <property type="protein sequence ID" value="KAF2768901.1"/>
    <property type="molecule type" value="Genomic_DNA"/>
</dbReference>
<feature type="compositionally biased region" description="Low complexity" evidence="1">
    <location>
        <begin position="219"/>
        <end position="228"/>
    </location>
</feature>
<organism evidence="2 3">
    <name type="scientific">Teratosphaeria nubilosa</name>
    <dbReference type="NCBI Taxonomy" id="161662"/>
    <lineage>
        <taxon>Eukaryota</taxon>
        <taxon>Fungi</taxon>
        <taxon>Dikarya</taxon>
        <taxon>Ascomycota</taxon>
        <taxon>Pezizomycotina</taxon>
        <taxon>Dothideomycetes</taxon>
        <taxon>Dothideomycetidae</taxon>
        <taxon>Mycosphaerellales</taxon>
        <taxon>Teratosphaeriaceae</taxon>
        <taxon>Teratosphaeria</taxon>
    </lineage>
</organism>
<feature type="compositionally biased region" description="Basic and acidic residues" evidence="1">
    <location>
        <begin position="10"/>
        <end position="30"/>
    </location>
</feature>
<dbReference type="OrthoDB" id="3786440at2759"/>
<feature type="region of interest" description="Disordered" evidence="1">
    <location>
        <begin position="581"/>
        <end position="640"/>
    </location>
</feature>
<evidence type="ECO:0000313" key="3">
    <source>
        <dbReference type="Proteomes" id="UP000799436"/>
    </source>
</evidence>
<protein>
    <submittedName>
        <fullName evidence="2">Uncharacterized protein</fullName>
    </submittedName>
</protein>
<dbReference type="Proteomes" id="UP000799436">
    <property type="component" value="Unassembled WGS sequence"/>
</dbReference>
<reference evidence="2" key="1">
    <citation type="journal article" date="2020" name="Stud. Mycol.">
        <title>101 Dothideomycetes genomes: a test case for predicting lifestyles and emergence of pathogens.</title>
        <authorList>
            <person name="Haridas S."/>
            <person name="Albert R."/>
            <person name="Binder M."/>
            <person name="Bloem J."/>
            <person name="Labutti K."/>
            <person name="Salamov A."/>
            <person name="Andreopoulos B."/>
            <person name="Baker S."/>
            <person name="Barry K."/>
            <person name="Bills G."/>
            <person name="Bluhm B."/>
            <person name="Cannon C."/>
            <person name="Castanera R."/>
            <person name="Culley D."/>
            <person name="Daum C."/>
            <person name="Ezra D."/>
            <person name="Gonzalez J."/>
            <person name="Henrissat B."/>
            <person name="Kuo A."/>
            <person name="Liang C."/>
            <person name="Lipzen A."/>
            <person name="Lutzoni F."/>
            <person name="Magnuson J."/>
            <person name="Mondo S."/>
            <person name="Nolan M."/>
            <person name="Ohm R."/>
            <person name="Pangilinan J."/>
            <person name="Park H.-J."/>
            <person name="Ramirez L."/>
            <person name="Alfaro M."/>
            <person name="Sun H."/>
            <person name="Tritt A."/>
            <person name="Yoshinaga Y."/>
            <person name="Zwiers L.-H."/>
            <person name="Turgeon B."/>
            <person name="Goodwin S."/>
            <person name="Spatafora J."/>
            <person name="Crous P."/>
            <person name="Grigoriev I."/>
        </authorList>
    </citation>
    <scope>NUCLEOTIDE SEQUENCE</scope>
    <source>
        <strain evidence="2">CBS 116005</strain>
    </source>
</reference>
<feature type="compositionally biased region" description="Polar residues" evidence="1">
    <location>
        <begin position="263"/>
        <end position="273"/>
    </location>
</feature>
<name>A0A6G1L7I8_9PEZI</name>
<gene>
    <name evidence="2" type="ORF">EJ03DRAFT_351741</name>
</gene>
<feature type="region of interest" description="Disordered" evidence="1">
    <location>
        <begin position="405"/>
        <end position="442"/>
    </location>
</feature>
<feature type="compositionally biased region" description="Basic and acidic residues" evidence="1">
    <location>
        <begin position="607"/>
        <end position="616"/>
    </location>
</feature>
<feature type="compositionally biased region" description="Polar residues" evidence="1">
    <location>
        <begin position="41"/>
        <end position="69"/>
    </location>
</feature>
<feature type="compositionally biased region" description="Basic and acidic residues" evidence="1">
    <location>
        <begin position="128"/>
        <end position="141"/>
    </location>
</feature>
<keyword evidence="3" id="KW-1185">Reference proteome</keyword>